<evidence type="ECO:0008006" key="6">
    <source>
        <dbReference type="Google" id="ProtNLM"/>
    </source>
</evidence>
<comment type="caution">
    <text evidence="4">The sequence shown here is derived from an EMBL/GenBank/DDBJ whole genome shotgun (WGS) entry which is preliminary data.</text>
</comment>
<evidence type="ECO:0000313" key="4">
    <source>
        <dbReference type="EMBL" id="KAK5199421.1"/>
    </source>
</evidence>
<feature type="non-terminal residue" evidence="4">
    <location>
        <position position="173"/>
    </location>
</feature>
<name>A0ABR0LLZ8_9PEZI</name>
<feature type="compositionally biased region" description="Basic and acidic residues" evidence="3">
    <location>
        <begin position="86"/>
        <end position="95"/>
    </location>
</feature>
<evidence type="ECO:0000256" key="3">
    <source>
        <dbReference type="SAM" id="MobiDB-lite"/>
    </source>
</evidence>
<evidence type="ECO:0000313" key="5">
    <source>
        <dbReference type="Proteomes" id="UP001357485"/>
    </source>
</evidence>
<gene>
    <name evidence="4" type="ORF">LTR16_006261</name>
</gene>
<dbReference type="EMBL" id="JAVRRA010017557">
    <property type="protein sequence ID" value="KAK5199421.1"/>
    <property type="molecule type" value="Genomic_DNA"/>
</dbReference>
<evidence type="ECO:0000256" key="1">
    <source>
        <dbReference type="ARBA" id="ARBA00004123"/>
    </source>
</evidence>
<dbReference type="Proteomes" id="UP001357485">
    <property type="component" value="Unassembled WGS sequence"/>
</dbReference>
<organism evidence="4 5">
    <name type="scientific">Cryomyces antarcticus</name>
    <dbReference type="NCBI Taxonomy" id="329879"/>
    <lineage>
        <taxon>Eukaryota</taxon>
        <taxon>Fungi</taxon>
        <taxon>Dikarya</taxon>
        <taxon>Ascomycota</taxon>
        <taxon>Pezizomycotina</taxon>
        <taxon>Dothideomycetes</taxon>
        <taxon>Dothideomycetes incertae sedis</taxon>
        <taxon>Cryomyces</taxon>
    </lineage>
</organism>
<evidence type="ECO:0000256" key="2">
    <source>
        <dbReference type="ARBA" id="ARBA00023242"/>
    </source>
</evidence>
<dbReference type="PANTHER" id="PTHR12610">
    <property type="entry name" value="SINGLE STRANDED DNA BINDING PROTEIN"/>
    <property type="match status" value="1"/>
</dbReference>
<feature type="region of interest" description="Disordered" evidence="3">
    <location>
        <begin position="1"/>
        <end position="29"/>
    </location>
</feature>
<protein>
    <recommendedName>
        <fullName evidence="6">LisH domain-containing protein</fullName>
    </recommendedName>
</protein>
<keyword evidence="2" id="KW-0539">Nucleus</keyword>
<feature type="compositionally biased region" description="Gly residues" evidence="3">
    <location>
        <begin position="9"/>
        <end position="25"/>
    </location>
</feature>
<accession>A0ABR0LLZ8</accession>
<comment type="subcellular location">
    <subcellularLocation>
        <location evidence="1">Nucleus</location>
    </subcellularLocation>
</comment>
<reference evidence="4 5" key="1">
    <citation type="submission" date="2023-08" db="EMBL/GenBank/DDBJ databases">
        <title>Black Yeasts Isolated from many extreme environments.</title>
        <authorList>
            <person name="Coleine C."/>
            <person name="Stajich J.E."/>
            <person name="Selbmann L."/>
        </authorList>
    </citation>
    <scope>NUCLEOTIDE SEQUENCE [LARGE SCALE GENOMIC DNA]</scope>
    <source>
        <strain evidence="4 5">CCFEE 536</strain>
    </source>
</reference>
<sequence>MNQQQLNIGGMGVGVPAGGPNGGGPRANVPDSHKQLHHYIYDYFLKNHQYELARAVHQEMLANTGSVTKLSPTRRDTNGMDDAMDTDSKNDLHRRPDDLPPAAIPNDSADGSFLFDWWCQFWDCWGAHRGKAKPGDPASQYLGRVQQQAKIKQDQQQRMLMNPNNNMNQFRMM</sequence>
<feature type="region of interest" description="Disordered" evidence="3">
    <location>
        <begin position="68"/>
        <end position="95"/>
    </location>
</feature>
<proteinExistence type="predicted"/>
<keyword evidence="5" id="KW-1185">Reference proteome</keyword>
<dbReference type="PANTHER" id="PTHR12610:SF12">
    <property type="entry name" value="SEQUENCE-SPECIFIC SINGLE-STRANDED DNA-BINDING PROTEIN, ISOFORM D"/>
    <property type="match status" value="1"/>
</dbReference>